<keyword evidence="3" id="KW-1185">Reference proteome</keyword>
<evidence type="ECO:0000256" key="1">
    <source>
        <dbReference type="ARBA" id="ARBA00023186"/>
    </source>
</evidence>
<dbReference type="EMBL" id="FOIF01000004">
    <property type="protein sequence ID" value="SES71180.1"/>
    <property type="molecule type" value="Genomic_DNA"/>
</dbReference>
<proteinExistence type="predicted"/>
<dbReference type="Proteomes" id="UP000243819">
    <property type="component" value="Unassembled WGS sequence"/>
</dbReference>
<organism evidence="2 3">
    <name type="scientific">Anaerobranca gottschalkii DSM 13577</name>
    <dbReference type="NCBI Taxonomy" id="1120990"/>
    <lineage>
        <taxon>Bacteria</taxon>
        <taxon>Bacillati</taxon>
        <taxon>Bacillota</taxon>
        <taxon>Clostridia</taxon>
        <taxon>Eubacteriales</taxon>
        <taxon>Proteinivoracaceae</taxon>
        <taxon>Anaerobranca</taxon>
    </lineage>
</organism>
<accession>A0A1H9YQ09</accession>
<dbReference type="InterPro" id="IPR020945">
    <property type="entry name" value="DMSO/NO3_reduct_chaperone"/>
</dbReference>
<dbReference type="InterPro" id="IPR036411">
    <property type="entry name" value="TorD-like_sf"/>
</dbReference>
<reference evidence="3" key="1">
    <citation type="submission" date="2016-10" db="EMBL/GenBank/DDBJ databases">
        <authorList>
            <person name="Varghese N."/>
            <person name="Submissions S."/>
        </authorList>
    </citation>
    <scope>NUCLEOTIDE SEQUENCE [LARGE SCALE GENOMIC DNA]</scope>
    <source>
        <strain evidence="3">DSM 13577</strain>
    </source>
</reference>
<dbReference type="Pfam" id="PF02613">
    <property type="entry name" value="Nitrate_red_del"/>
    <property type="match status" value="1"/>
</dbReference>
<dbReference type="InterPro" id="IPR050289">
    <property type="entry name" value="TorD/DmsD_chaperones"/>
</dbReference>
<dbReference type="PANTHER" id="PTHR34227">
    <property type="entry name" value="CHAPERONE PROTEIN YCDY"/>
    <property type="match status" value="1"/>
</dbReference>
<dbReference type="SUPFAM" id="SSF89155">
    <property type="entry name" value="TorD-like"/>
    <property type="match status" value="1"/>
</dbReference>
<name>A0A1H9YQ09_9FIRM</name>
<sequence>MDNTPIYKLLNKGGMLMVLYKLYFLLSHCFYKPDDGLLHLLREEGLDFLKTTFSENPNLCQRFEELKQELDKDNYLAQLAWEYNRLFFGPGKVLVPPYSALYINSYGHIMTNVTKQVKEAYKSWGFDLADDLKEPADHIAIELSFLANLYKLLEENKDQREAILLQISEFKHHLKEWVPKFQMEIKKHKSLLFYEILAETVMELLLRD</sequence>
<dbReference type="Gene3D" id="1.10.3480.10">
    <property type="entry name" value="TorD-like"/>
    <property type="match status" value="1"/>
</dbReference>
<dbReference type="PANTHER" id="PTHR34227:SF1">
    <property type="entry name" value="DIMETHYL SULFOXIDE REDUCTASE CHAPERONE-RELATED"/>
    <property type="match status" value="1"/>
</dbReference>
<evidence type="ECO:0000313" key="3">
    <source>
        <dbReference type="Proteomes" id="UP000243819"/>
    </source>
</evidence>
<dbReference type="AlphaFoldDB" id="A0A1H9YQ09"/>
<evidence type="ECO:0000313" key="2">
    <source>
        <dbReference type="EMBL" id="SES71180.1"/>
    </source>
</evidence>
<gene>
    <name evidence="2" type="ORF">SAMN03080614_100463</name>
</gene>
<keyword evidence="1" id="KW-0143">Chaperone</keyword>
<protein>
    <submittedName>
        <fullName evidence="2">Chaperone TorD involved in molybdoenzyme TorA maturation</fullName>
    </submittedName>
</protein>
<dbReference type="STRING" id="1120990.SAMN03080614_100463"/>